<evidence type="ECO:0000256" key="3">
    <source>
        <dbReference type="ARBA" id="ARBA00023125"/>
    </source>
</evidence>
<evidence type="ECO:0000256" key="2">
    <source>
        <dbReference type="ARBA" id="ARBA00023015"/>
    </source>
</evidence>
<evidence type="ECO:0000313" key="6">
    <source>
        <dbReference type="EMBL" id="MDI9238387.1"/>
    </source>
</evidence>
<dbReference type="Gene3D" id="1.10.260.40">
    <property type="entry name" value="lambda repressor-like DNA-binding domains"/>
    <property type="match status" value="1"/>
</dbReference>
<dbReference type="InterPro" id="IPR028082">
    <property type="entry name" value="Peripla_BP_I"/>
</dbReference>
<name>A0ABT6XE17_9GAMM</name>
<dbReference type="Proteomes" id="UP001321580">
    <property type="component" value="Unassembled WGS sequence"/>
</dbReference>
<sequence>MTTTPASRARVTLADIAQACDLSRATVSLVLRGSPLVHADTRAKVEAELKRQGYVYHRGAANLRRKVSSAVALVINDLSNPFFAEFAAGVDEALADAGYVTLLGSTGESVERQQAVIASLLEHDPAGIILSPAEGTDPSRLRSLLGTRTPMLVFNRELGSDWDYLALDNVRGARLATEHLLAQGHRRIAFFGGHLDSSSCRQRRDGYRAALADAGIAVQAQWQIECAPTRLEAARQTGALFVRDPAPTAAVCYNDAVALGLMAGLASRGRRAGHDFAVTGFDDIPEAAVSAPPLTTIAVDPRARGRQAAELILQRLHDPAAPAAATIAPAHLQLRASSQVTPNGDTA</sequence>
<dbReference type="InterPro" id="IPR000843">
    <property type="entry name" value="HTH_LacI"/>
</dbReference>
<dbReference type="EMBL" id="JASGBI010000001">
    <property type="protein sequence ID" value="MDI9238387.1"/>
    <property type="molecule type" value="Genomic_DNA"/>
</dbReference>
<dbReference type="PANTHER" id="PTHR30146">
    <property type="entry name" value="LACI-RELATED TRANSCRIPTIONAL REPRESSOR"/>
    <property type="match status" value="1"/>
</dbReference>
<dbReference type="InterPro" id="IPR001761">
    <property type="entry name" value="Peripla_BP/Lac1_sug-bd_dom"/>
</dbReference>
<dbReference type="InterPro" id="IPR010982">
    <property type="entry name" value="Lambda_DNA-bd_dom_sf"/>
</dbReference>
<dbReference type="SUPFAM" id="SSF47413">
    <property type="entry name" value="lambda repressor-like DNA-binding domains"/>
    <property type="match status" value="1"/>
</dbReference>
<dbReference type="Pfam" id="PF00356">
    <property type="entry name" value="LacI"/>
    <property type="match status" value="1"/>
</dbReference>
<comment type="caution">
    <text evidence="6">The sequence shown here is derived from an EMBL/GenBank/DDBJ whole genome shotgun (WGS) entry which is preliminary data.</text>
</comment>
<evidence type="ECO:0000313" key="7">
    <source>
        <dbReference type="Proteomes" id="UP001321580"/>
    </source>
</evidence>
<dbReference type="RefSeq" id="WP_283211851.1">
    <property type="nucleotide sequence ID" value="NZ_JASGBI010000001.1"/>
</dbReference>
<accession>A0ABT6XE17</accession>
<dbReference type="PROSITE" id="PS50932">
    <property type="entry name" value="HTH_LACI_2"/>
    <property type="match status" value="1"/>
</dbReference>
<keyword evidence="4" id="KW-0804">Transcription</keyword>
<gene>
    <name evidence="6" type="ORF">QLQ15_05605</name>
</gene>
<dbReference type="CDD" id="cd06289">
    <property type="entry name" value="PBP1_MalI-like"/>
    <property type="match status" value="1"/>
</dbReference>
<keyword evidence="2" id="KW-0805">Transcription regulation</keyword>
<evidence type="ECO:0000256" key="1">
    <source>
        <dbReference type="ARBA" id="ARBA00022491"/>
    </source>
</evidence>
<evidence type="ECO:0000259" key="5">
    <source>
        <dbReference type="PROSITE" id="PS50932"/>
    </source>
</evidence>
<dbReference type="GO" id="GO:0003677">
    <property type="term" value="F:DNA binding"/>
    <property type="evidence" value="ECO:0007669"/>
    <property type="project" value="UniProtKB-KW"/>
</dbReference>
<dbReference type="PANTHER" id="PTHR30146:SF148">
    <property type="entry name" value="HTH-TYPE TRANSCRIPTIONAL REPRESSOR PURR-RELATED"/>
    <property type="match status" value="1"/>
</dbReference>
<dbReference type="Pfam" id="PF00532">
    <property type="entry name" value="Peripla_BP_1"/>
    <property type="match status" value="1"/>
</dbReference>
<organism evidence="6 7">
    <name type="scientific">Lysobacter stagni</name>
    <dbReference type="NCBI Taxonomy" id="3045172"/>
    <lineage>
        <taxon>Bacteria</taxon>
        <taxon>Pseudomonadati</taxon>
        <taxon>Pseudomonadota</taxon>
        <taxon>Gammaproteobacteria</taxon>
        <taxon>Lysobacterales</taxon>
        <taxon>Lysobacteraceae</taxon>
        <taxon>Lysobacter</taxon>
    </lineage>
</organism>
<reference evidence="6 7" key="1">
    <citation type="submission" date="2023-05" db="EMBL/GenBank/DDBJ databases">
        <title>Lysobacter sp. strain LF1 Genome sequencing and assembly.</title>
        <authorList>
            <person name="Jung Y."/>
        </authorList>
    </citation>
    <scope>NUCLEOTIDE SEQUENCE [LARGE SCALE GENOMIC DNA]</scope>
    <source>
        <strain evidence="6 7">LF1</strain>
    </source>
</reference>
<evidence type="ECO:0000256" key="4">
    <source>
        <dbReference type="ARBA" id="ARBA00023163"/>
    </source>
</evidence>
<dbReference type="CDD" id="cd01392">
    <property type="entry name" value="HTH_LacI"/>
    <property type="match status" value="1"/>
</dbReference>
<dbReference type="SMART" id="SM00354">
    <property type="entry name" value="HTH_LACI"/>
    <property type="match status" value="1"/>
</dbReference>
<keyword evidence="3 6" id="KW-0238">DNA-binding</keyword>
<dbReference type="SUPFAM" id="SSF53822">
    <property type="entry name" value="Periplasmic binding protein-like I"/>
    <property type="match status" value="1"/>
</dbReference>
<feature type="domain" description="HTH lacI-type" evidence="5">
    <location>
        <begin position="11"/>
        <end position="65"/>
    </location>
</feature>
<dbReference type="Gene3D" id="3.40.50.2300">
    <property type="match status" value="2"/>
</dbReference>
<protein>
    <submittedName>
        <fullName evidence="6">LacI family DNA-binding transcriptional regulator</fullName>
    </submittedName>
</protein>
<keyword evidence="1" id="KW-0678">Repressor</keyword>
<proteinExistence type="predicted"/>
<keyword evidence="7" id="KW-1185">Reference proteome</keyword>